<protein>
    <submittedName>
        <fullName evidence="1">Uncharacterized protein</fullName>
    </submittedName>
</protein>
<accession>A0A4Y2E5J6</accession>
<dbReference type="Proteomes" id="UP000499080">
    <property type="component" value="Unassembled WGS sequence"/>
</dbReference>
<organism evidence="1 2">
    <name type="scientific">Araneus ventricosus</name>
    <name type="common">Orbweaver spider</name>
    <name type="synonym">Epeira ventricosa</name>
    <dbReference type="NCBI Taxonomy" id="182803"/>
    <lineage>
        <taxon>Eukaryota</taxon>
        <taxon>Metazoa</taxon>
        <taxon>Ecdysozoa</taxon>
        <taxon>Arthropoda</taxon>
        <taxon>Chelicerata</taxon>
        <taxon>Arachnida</taxon>
        <taxon>Araneae</taxon>
        <taxon>Araneomorphae</taxon>
        <taxon>Entelegynae</taxon>
        <taxon>Araneoidea</taxon>
        <taxon>Araneidae</taxon>
        <taxon>Araneus</taxon>
    </lineage>
</organism>
<keyword evidence="2" id="KW-1185">Reference proteome</keyword>
<gene>
    <name evidence="1" type="ORF">AVEN_161518_1</name>
</gene>
<dbReference type="EMBL" id="BGPR01245026">
    <property type="protein sequence ID" value="GBM23075.1"/>
    <property type="molecule type" value="Genomic_DNA"/>
</dbReference>
<comment type="caution">
    <text evidence="1">The sequence shown here is derived from an EMBL/GenBank/DDBJ whole genome shotgun (WGS) entry which is preliminary data.</text>
</comment>
<dbReference type="AlphaFoldDB" id="A0A4Y2E5J6"/>
<proteinExistence type="predicted"/>
<reference evidence="1 2" key="1">
    <citation type="journal article" date="2019" name="Sci. Rep.">
        <title>Orb-weaving spider Araneus ventricosus genome elucidates the spidroin gene catalogue.</title>
        <authorList>
            <person name="Kono N."/>
            <person name="Nakamura H."/>
            <person name="Ohtoshi R."/>
            <person name="Moran D.A.P."/>
            <person name="Shinohara A."/>
            <person name="Yoshida Y."/>
            <person name="Fujiwara M."/>
            <person name="Mori M."/>
            <person name="Tomita M."/>
            <person name="Arakawa K."/>
        </authorList>
    </citation>
    <scope>NUCLEOTIDE SEQUENCE [LARGE SCALE GENOMIC DNA]</scope>
</reference>
<evidence type="ECO:0000313" key="2">
    <source>
        <dbReference type="Proteomes" id="UP000499080"/>
    </source>
</evidence>
<feature type="non-terminal residue" evidence="1">
    <location>
        <position position="44"/>
    </location>
</feature>
<sequence length="44" mass="5286">MLIRRDKGDRDEIRLRKAFSDSHRSRLWGWWVLSSKPDSTKDPS</sequence>
<evidence type="ECO:0000313" key="1">
    <source>
        <dbReference type="EMBL" id="GBM23075.1"/>
    </source>
</evidence>
<name>A0A4Y2E5J6_ARAVE</name>